<reference evidence="1" key="2">
    <citation type="submission" date="2021-02" db="EMBL/GenBank/DDBJ databases">
        <authorList>
            <person name="Kimball J.A."/>
            <person name="Haas M.W."/>
            <person name="Macchietto M."/>
            <person name="Kono T."/>
            <person name="Duquette J."/>
            <person name="Shao M."/>
        </authorList>
    </citation>
    <scope>NUCLEOTIDE SEQUENCE</scope>
    <source>
        <tissue evidence="1">Fresh leaf tissue</tissue>
    </source>
</reference>
<keyword evidence="2" id="KW-1185">Reference proteome</keyword>
<gene>
    <name evidence="1" type="ORF">GUJ93_ZPchr0586g11355</name>
</gene>
<accession>A0A8J5VDE4</accession>
<dbReference type="AlphaFoldDB" id="A0A8J5VDE4"/>
<reference evidence="1" key="1">
    <citation type="journal article" date="2021" name="bioRxiv">
        <title>Whole Genome Assembly and Annotation of Northern Wild Rice, Zizania palustris L., Supports a Whole Genome Duplication in the Zizania Genus.</title>
        <authorList>
            <person name="Haas M."/>
            <person name="Kono T."/>
            <person name="Macchietto M."/>
            <person name="Millas R."/>
            <person name="McGilp L."/>
            <person name="Shao M."/>
            <person name="Duquette J."/>
            <person name="Hirsch C.N."/>
            <person name="Kimball J."/>
        </authorList>
    </citation>
    <scope>NUCLEOTIDE SEQUENCE</scope>
    <source>
        <tissue evidence="1">Fresh leaf tissue</tissue>
    </source>
</reference>
<evidence type="ECO:0000313" key="2">
    <source>
        <dbReference type="Proteomes" id="UP000729402"/>
    </source>
</evidence>
<sequence length="75" mass="7951">YTWLSSSVLLRLSQSAKLPPCAGGPWPGGGSAPVCPATGQVDNRLTRRARSPQGRHDGLTICIIRLEFSANMAMA</sequence>
<feature type="non-terminal residue" evidence="1">
    <location>
        <position position="1"/>
    </location>
</feature>
<comment type="caution">
    <text evidence="1">The sequence shown here is derived from an EMBL/GenBank/DDBJ whole genome shotgun (WGS) entry which is preliminary data.</text>
</comment>
<organism evidence="1 2">
    <name type="scientific">Zizania palustris</name>
    <name type="common">Northern wild rice</name>
    <dbReference type="NCBI Taxonomy" id="103762"/>
    <lineage>
        <taxon>Eukaryota</taxon>
        <taxon>Viridiplantae</taxon>
        <taxon>Streptophyta</taxon>
        <taxon>Embryophyta</taxon>
        <taxon>Tracheophyta</taxon>
        <taxon>Spermatophyta</taxon>
        <taxon>Magnoliopsida</taxon>
        <taxon>Liliopsida</taxon>
        <taxon>Poales</taxon>
        <taxon>Poaceae</taxon>
        <taxon>BOP clade</taxon>
        <taxon>Oryzoideae</taxon>
        <taxon>Oryzeae</taxon>
        <taxon>Zizaniinae</taxon>
        <taxon>Zizania</taxon>
    </lineage>
</organism>
<name>A0A8J5VDE4_ZIZPA</name>
<dbReference type="EMBL" id="JAAALK010001159">
    <property type="protein sequence ID" value="KAG8043128.1"/>
    <property type="molecule type" value="Genomic_DNA"/>
</dbReference>
<dbReference type="Proteomes" id="UP000729402">
    <property type="component" value="Unassembled WGS sequence"/>
</dbReference>
<protein>
    <submittedName>
        <fullName evidence="1">Uncharacterized protein</fullName>
    </submittedName>
</protein>
<proteinExistence type="predicted"/>
<evidence type="ECO:0000313" key="1">
    <source>
        <dbReference type="EMBL" id="KAG8043128.1"/>
    </source>
</evidence>